<feature type="domain" description="YdhG-like" evidence="1">
    <location>
        <begin position="18"/>
        <end position="128"/>
    </location>
</feature>
<dbReference type="EMBL" id="JAERRJ010000013">
    <property type="protein sequence ID" value="MBL1078886.1"/>
    <property type="molecule type" value="Genomic_DNA"/>
</dbReference>
<dbReference type="Pfam" id="PF08818">
    <property type="entry name" value="DUF1801"/>
    <property type="match status" value="1"/>
</dbReference>
<comment type="caution">
    <text evidence="2">The sequence shown here is derived from an EMBL/GenBank/DDBJ whole genome shotgun (WGS) entry which is preliminary data.</text>
</comment>
<sequence>MSELETAREAFFAAAGAREAELRALDEFIRSGAPALTPVVTVGMGMTMLGYGPIPYKTKAMKEPKDWPIVALAPRKAGLSLYLSALQDGRYIAEANAERLGKVSVGKSCVRFKKLADLDLDALRDILTDLDRRYRSGEQIYGF</sequence>
<name>A0ABS1ME01_9NOCA</name>
<keyword evidence="3" id="KW-1185">Reference proteome</keyword>
<reference evidence="2 3" key="1">
    <citation type="submission" date="2021-01" db="EMBL/GenBank/DDBJ databases">
        <title>WGS of actinomycetes isolated from Thailand.</title>
        <authorList>
            <person name="Thawai C."/>
        </authorList>
    </citation>
    <scope>NUCLEOTIDE SEQUENCE [LARGE SCALE GENOMIC DNA]</scope>
    <source>
        <strain evidence="2 3">LPG 2</strain>
    </source>
</reference>
<organism evidence="2 3">
    <name type="scientific">Nocardia acididurans</name>
    <dbReference type="NCBI Taxonomy" id="2802282"/>
    <lineage>
        <taxon>Bacteria</taxon>
        <taxon>Bacillati</taxon>
        <taxon>Actinomycetota</taxon>
        <taxon>Actinomycetes</taxon>
        <taxon>Mycobacteriales</taxon>
        <taxon>Nocardiaceae</taxon>
        <taxon>Nocardia</taxon>
    </lineage>
</organism>
<gene>
    <name evidence="2" type="ORF">JK358_31230</name>
</gene>
<dbReference type="RefSeq" id="WP_201954751.1">
    <property type="nucleotide sequence ID" value="NZ_JAERRJ010000013.1"/>
</dbReference>
<protein>
    <submittedName>
        <fullName evidence="2">DUF1801 domain-containing protein</fullName>
    </submittedName>
</protein>
<evidence type="ECO:0000259" key="1">
    <source>
        <dbReference type="Pfam" id="PF08818"/>
    </source>
</evidence>
<dbReference type="Proteomes" id="UP000602198">
    <property type="component" value="Unassembled WGS sequence"/>
</dbReference>
<accession>A0ABS1ME01</accession>
<evidence type="ECO:0000313" key="2">
    <source>
        <dbReference type="EMBL" id="MBL1078886.1"/>
    </source>
</evidence>
<proteinExistence type="predicted"/>
<evidence type="ECO:0000313" key="3">
    <source>
        <dbReference type="Proteomes" id="UP000602198"/>
    </source>
</evidence>
<dbReference type="InterPro" id="IPR014922">
    <property type="entry name" value="YdhG-like"/>
</dbReference>